<keyword evidence="6" id="KW-1185">Reference proteome</keyword>
<organism evidence="5 6">
    <name type="scientific">Inconstantimicrobium porci</name>
    <dbReference type="NCBI Taxonomy" id="2652291"/>
    <lineage>
        <taxon>Bacteria</taxon>
        <taxon>Bacillati</taxon>
        <taxon>Bacillota</taxon>
        <taxon>Clostridia</taxon>
        <taxon>Eubacteriales</taxon>
        <taxon>Clostridiaceae</taxon>
        <taxon>Inconstantimicrobium</taxon>
    </lineage>
</organism>
<evidence type="ECO:0000256" key="1">
    <source>
        <dbReference type="ARBA" id="ARBA00022679"/>
    </source>
</evidence>
<accession>A0A7X2MZH2</accession>
<evidence type="ECO:0000313" key="6">
    <source>
        <dbReference type="Proteomes" id="UP000460287"/>
    </source>
</evidence>
<dbReference type="EMBL" id="VULX01000018">
    <property type="protein sequence ID" value="MSR91946.1"/>
    <property type="molecule type" value="Genomic_DNA"/>
</dbReference>
<keyword evidence="1 5" id="KW-0808">Transferase</keyword>
<evidence type="ECO:0000256" key="3">
    <source>
        <dbReference type="ARBA" id="ARBA00038502"/>
    </source>
</evidence>
<dbReference type="CDD" id="cd04301">
    <property type="entry name" value="NAT_SF"/>
    <property type="match status" value="1"/>
</dbReference>
<dbReference type="InterPro" id="IPR051531">
    <property type="entry name" value="N-acetyltransferase"/>
</dbReference>
<dbReference type="PANTHER" id="PTHR43792">
    <property type="entry name" value="GNAT FAMILY, PUTATIVE (AFU_ORTHOLOGUE AFUA_3G00765)-RELATED-RELATED"/>
    <property type="match status" value="1"/>
</dbReference>
<evidence type="ECO:0000313" key="5">
    <source>
        <dbReference type="EMBL" id="MSR91946.1"/>
    </source>
</evidence>
<dbReference type="PROSITE" id="PS51186">
    <property type="entry name" value="GNAT"/>
    <property type="match status" value="1"/>
</dbReference>
<comment type="similarity">
    <text evidence="3">Belongs to the acetyltransferase family. RimJ subfamily.</text>
</comment>
<sequence>MIETERVILRRFKEEDIKDLNEYCSQEGVGEKAGWKHHESIFESKSILKMFMKSIEQYAIVYKENNKVIGHIGIHKDSEEGRADTKELGYVLNKDYWGKGIMTEVVQAVLEYLFKGNVVDNVYACCFTNNTGSKRVIEKCGFKFECNDKYVSRTLNTTFDSYDYIITREMWEGSRKDS</sequence>
<dbReference type="GO" id="GO:0005737">
    <property type="term" value="C:cytoplasm"/>
    <property type="evidence" value="ECO:0007669"/>
    <property type="project" value="TreeGrafter"/>
</dbReference>
<proteinExistence type="inferred from homology"/>
<name>A0A7X2MZH2_9CLOT</name>
<dbReference type="AlphaFoldDB" id="A0A7X2MZH2"/>
<dbReference type="RefSeq" id="WP_154531847.1">
    <property type="nucleotide sequence ID" value="NZ_VULX01000018.1"/>
</dbReference>
<evidence type="ECO:0000259" key="4">
    <source>
        <dbReference type="PROSITE" id="PS51186"/>
    </source>
</evidence>
<dbReference type="Gene3D" id="3.40.630.30">
    <property type="match status" value="1"/>
</dbReference>
<comment type="caution">
    <text evidence="5">The sequence shown here is derived from an EMBL/GenBank/DDBJ whole genome shotgun (WGS) entry which is preliminary data.</text>
</comment>
<dbReference type="PANTHER" id="PTHR43792:SF8">
    <property type="entry name" value="[RIBOSOMAL PROTEIN US5]-ALANINE N-ACETYLTRANSFERASE"/>
    <property type="match status" value="1"/>
</dbReference>
<dbReference type="SUPFAM" id="SSF55729">
    <property type="entry name" value="Acyl-CoA N-acyltransferases (Nat)"/>
    <property type="match status" value="1"/>
</dbReference>
<protein>
    <submittedName>
        <fullName evidence="5">GNAT family N-acetyltransferase</fullName>
    </submittedName>
</protein>
<dbReference type="InterPro" id="IPR016181">
    <property type="entry name" value="Acyl_CoA_acyltransferase"/>
</dbReference>
<dbReference type="GO" id="GO:0008999">
    <property type="term" value="F:protein-N-terminal-alanine acetyltransferase activity"/>
    <property type="evidence" value="ECO:0007669"/>
    <property type="project" value="TreeGrafter"/>
</dbReference>
<keyword evidence="2" id="KW-0012">Acyltransferase</keyword>
<dbReference type="Pfam" id="PF13302">
    <property type="entry name" value="Acetyltransf_3"/>
    <property type="match status" value="1"/>
</dbReference>
<feature type="domain" description="N-acetyltransferase" evidence="4">
    <location>
        <begin position="7"/>
        <end position="169"/>
    </location>
</feature>
<dbReference type="InterPro" id="IPR000182">
    <property type="entry name" value="GNAT_dom"/>
</dbReference>
<evidence type="ECO:0000256" key="2">
    <source>
        <dbReference type="ARBA" id="ARBA00023315"/>
    </source>
</evidence>
<reference evidence="5 6" key="1">
    <citation type="submission" date="2019-08" db="EMBL/GenBank/DDBJ databases">
        <title>In-depth cultivation of the pig gut microbiome towards novel bacterial diversity and tailored functional studies.</title>
        <authorList>
            <person name="Wylensek D."/>
            <person name="Hitch T.C.A."/>
            <person name="Clavel T."/>
        </authorList>
    </citation>
    <scope>NUCLEOTIDE SEQUENCE [LARGE SCALE GENOMIC DNA]</scope>
    <source>
        <strain evidence="5 6">WCA-383-APC-5B</strain>
    </source>
</reference>
<dbReference type="Proteomes" id="UP000460287">
    <property type="component" value="Unassembled WGS sequence"/>
</dbReference>
<gene>
    <name evidence="5" type="ORF">FYJ33_11180</name>
</gene>